<feature type="compositionally biased region" description="Pro residues" evidence="1">
    <location>
        <begin position="102"/>
        <end position="111"/>
    </location>
</feature>
<dbReference type="SUPFAM" id="SSF52058">
    <property type="entry name" value="L domain-like"/>
    <property type="match status" value="1"/>
</dbReference>
<comment type="caution">
    <text evidence="2">The sequence shown here is derived from an EMBL/GenBank/DDBJ whole genome shotgun (WGS) entry which is preliminary data.</text>
</comment>
<protein>
    <submittedName>
        <fullName evidence="2">Uncharacterized protein</fullName>
    </submittedName>
</protein>
<reference evidence="2" key="1">
    <citation type="submission" date="2023-03" db="EMBL/GenBank/DDBJ databases">
        <title>Chromosome-scale reference genome and RAD-based genetic map of yellow starthistle (Centaurea solstitialis) reveal putative structural variation and QTLs associated with invader traits.</title>
        <authorList>
            <person name="Reatini B."/>
            <person name="Cang F.A."/>
            <person name="Jiang Q."/>
            <person name="Mckibben M.T.W."/>
            <person name="Barker M.S."/>
            <person name="Rieseberg L.H."/>
            <person name="Dlugosch K.M."/>
        </authorList>
    </citation>
    <scope>NUCLEOTIDE SEQUENCE</scope>
    <source>
        <strain evidence="2">CAN-66</strain>
        <tissue evidence="2">Leaf</tissue>
    </source>
</reference>
<accession>A0AA38T1J9</accession>
<feature type="non-terminal residue" evidence="2">
    <location>
        <position position="1"/>
    </location>
</feature>
<gene>
    <name evidence="2" type="ORF">OSB04_015919</name>
</gene>
<evidence type="ECO:0000313" key="2">
    <source>
        <dbReference type="EMBL" id="KAJ9551874.1"/>
    </source>
</evidence>
<evidence type="ECO:0000313" key="3">
    <source>
        <dbReference type="Proteomes" id="UP001172457"/>
    </source>
</evidence>
<dbReference type="Gene3D" id="3.80.10.10">
    <property type="entry name" value="Ribonuclease Inhibitor"/>
    <property type="match status" value="1"/>
</dbReference>
<dbReference type="InterPro" id="IPR032675">
    <property type="entry name" value="LRR_dom_sf"/>
</dbReference>
<dbReference type="AlphaFoldDB" id="A0AA38T1J9"/>
<proteinExistence type="predicted"/>
<sequence>MLGMPKSEIVQVWKGEKRRYTNSWLILKKLKYLNIRNSKLKTLDLEVTPNLKDLKLSGCRDLVEVIFPLQCLELTYIDLSHTKLRTLDLQPTVSMVADDRAQPPPPSPSPPSSMGQEQNWDKVGQHETKRKSWTPPPPVATIGHLNLLFHYNNLITTSTTTTTTVGDLHHYYLPSSRFPPPSTTTTIVTTSVTVGHHLHLYHHHHHQLHKNLTTVKLSNILKISYRRYDYSD</sequence>
<feature type="region of interest" description="Disordered" evidence="1">
    <location>
        <begin position="97"/>
        <end position="137"/>
    </location>
</feature>
<organism evidence="2 3">
    <name type="scientific">Centaurea solstitialis</name>
    <name type="common">yellow star-thistle</name>
    <dbReference type="NCBI Taxonomy" id="347529"/>
    <lineage>
        <taxon>Eukaryota</taxon>
        <taxon>Viridiplantae</taxon>
        <taxon>Streptophyta</taxon>
        <taxon>Embryophyta</taxon>
        <taxon>Tracheophyta</taxon>
        <taxon>Spermatophyta</taxon>
        <taxon>Magnoliopsida</taxon>
        <taxon>eudicotyledons</taxon>
        <taxon>Gunneridae</taxon>
        <taxon>Pentapetalae</taxon>
        <taxon>asterids</taxon>
        <taxon>campanulids</taxon>
        <taxon>Asterales</taxon>
        <taxon>Asteraceae</taxon>
        <taxon>Carduoideae</taxon>
        <taxon>Cardueae</taxon>
        <taxon>Centaureinae</taxon>
        <taxon>Centaurea</taxon>
    </lineage>
</organism>
<name>A0AA38T1J9_9ASTR</name>
<keyword evidence="3" id="KW-1185">Reference proteome</keyword>
<evidence type="ECO:0000256" key="1">
    <source>
        <dbReference type="SAM" id="MobiDB-lite"/>
    </source>
</evidence>
<dbReference type="EMBL" id="JARYMX010000004">
    <property type="protein sequence ID" value="KAJ9551874.1"/>
    <property type="molecule type" value="Genomic_DNA"/>
</dbReference>
<dbReference type="Proteomes" id="UP001172457">
    <property type="component" value="Chromosome 4"/>
</dbReference>